<dbReference type="EMBL" id="JBBCAQ010000033">
    <property type="protein sequence ID" value="KAK7582263.1"/>
    <property type="molecule type" value="Genomic_DNA"/>
</dbReference>
<dbReference type="GO" id="GO:0005634">
    <property type="term" value="C:nucleus"/>
    <property type="evidence" value="ECO:0007669"/>
    <property type="project" value="UniProtKB-SubCell"/>
</dbReference>
<comment type="subcellular location">
    <subcellularLocation>
        <location evidence="1">Nucleus</location>
    </subcellularLocation>
</comment>
<evidence type="ECO:0000256" key="2">
    <source>
        <dbReference type="ARBA" id="ARBA00023125"/>
    </source>
</evidence>
<dbReference type="PANTHER" id="PTHR19303:SF73">
    <property type="entry name" value="PROTEIN PDC2"/>
    <property type="match status" value="1"/>
</dbReference>
<evidence type="ECO:0000256" key="1">
    <source>
        <dbReference type="ARBA" id="ARBA00004123"/>
    </source>
</evidence>
<dbReference type="InterPro" id="IPR009057">
    <property type="entry name" value="Homeodomain-like_sf"/>
</dbReference>
<feature type="compositionally biased region" description="Acidic residues" evidence="3">
    <location>
        <begin position="161"/>
        <end position="174"/>
    </location>
</feature>
<gene>
    <name evidence="5" type="ORF">V9T40_013708</name>
</gene>
<dbReference type="AlphaFoldDB" id="A0AAN9Y2Q6"/>
<dbReference type="InterPro" id="IPR050863">
    <property type="entry name" value="CenT-Element_Derived"/>
</dbReference>
<protein>
    <recommendedName>
        <fullName evidence="4">HTH CENPB-type domain-containing protein</fullName>
    </recommendedName>
</protein>
<evidence type="ECO:0000256" key="3">
    <source>
        <dbReference type="SAM" id="MobiDB-lite"/>
    </source>
</evidence>
<dbReference type="SMART" id="SM00674">
    <property type="entry name" value="CENPB"/>
    <property type="match status" value="1"/>
</dbReference>
<name>A0AAN9Y2Q6_9HEMI</name>
<dbReference type="PROSITE" id="PS51253">
    <property type="entry name" value="HTH_CENPB"/>
    <property type="match status" value="1"/>
</dbReference>
<dbReference type="Proteomes" id="UP001367676">
    <property type="component" value="Unassembled WGS sequence"/>
</dbReference>
<dbReference type="SUPFAM" id="SSF46689">
    <property type="entry name" value="Homeodomain-like"/>
    <property type="match status" value="1"/>
</dbReference>
<dbReference type="InterPro" id="IPR006600">
    <property type="entry name" value="HTH_CenpB_DNA-bd_dom"/>
</dbReference>
<proteinExistence type="predicted"/>
<feature type="domain" description="HTH CENPB-type" evidence="4">
    <location>
        <begin position="35"/>
        <end position="105"/>
    </location>
</feature>
<dbReference type="Pfam" id="PF03221">
    <property type="entry name" value="HTH_Tnp_Tc5"/>
    <property type="match status" value="1"/>
</dbReference>
<comment type="caution">
    <text evidence="5">The sequence shown here is derived from an EMBL/GenBank/DDBJ whole genome shotgun (WGS) entry which is preliminary data.</text>
</comment>
<dbReference type="Gene3D" id="1.10.10.60">
    <property type="entry name" value="Homeodomain-like"/>
    <property type="match status" value="1"/>
</dbReference>
<feature type="region of interest" description="Disordered" evidence="3">
    <location>
        <begin position="148"/>
        <end position="177"/>
    </location>
</feature>
<accession>A0AAN9Y2Q6</accession>
<keyword evidence="2" id="KW-0238">DNA-binding</keyword>
<sequence>MSQRLAAQELGIAQSTLNGLLKSRVNLEVSTECGGRKRKREGKSQATDEALFIWFQQATLQNASINRSILMDKANSLAKELNEDFQATDGWLTRWKERHGIVHKKLQGEKADGDECKADDWVTIDDDLPVYHTRTMDDREIADAVLEGREKEANNSTFPGEDNDGDKGEEEEEERIPVKRPEVSNAVNLLRRALEENEVGDLYFTTLNEIEAKLLAALPQKQSVITDVFRK</sequence>
<evidence type="ECO:0000313" key="6">
    <source>
        <dbReference type="Proteomes" id="UP001367676"/>
    </source>
</evidence>
<evidence type="ECO:0000313" key="5">
    <source>
        <dbReference type="EMBL" id="KAK7582263.1"/>
    </source>
</evidence>
<keyword evidence="6" id="KW-1185">Reference proteome</keyword>
<organism evidence="5 6">
    <name type="scientific">Parthenolecanium corni</name>
    <dbReference type="NCBI Taxonomy" id="536013"/>
    <lineage>
        <taxon>Eukaryota</taxon>
        <taxon>Metazoa</taxon>
        <taxon>Ecdysozoa</taxon>
        <taxon>Arthropoda</taxon>
        <taxon>Hexapoda</taxon>
        <taxon>Insecta</taxon>
        <taxon>Pterygota</taxon>
        <taxon>Neoptera</taxon>
        <taxon>Paraneoptera</taxon>
        <taxon>Hemiptera</taxon>
        <taxon>Sternorrhyncha</taxon>
        <taxon>Coccoidea</taxon>
        <taxon>Coccidae</taxon>
        <taxon>Parthenolecanium</taxon>
    </lineage>
</organism>
<dbReference type="PANTHER" id="PTHR19303">
    <property type="entry name" value="TRANSPOSON"/>
    <property type="match status" value="1"/>
</dbReference>
<evidence type="ECO:0000259" key="4">
    <source>
        <dbReference type="PROSITE" id="PS51253"/>
    </source>
</evidence>
<dbReference type="GO" id="GO:0003677">
    <property type="term" value="F:DNA binding"/>
    <property type="evidence" value="ECO:0007669"/>
    <property type="project" value="UniProtKB-KW"/>
</dbReference>
<reference evidence="5 6" key="1">
    <citation type="submission" date="2024-03" db="EMBL/GenBank/DDBJ databases">
        <title>Adaptation during the transition from Ophiocordyceps entomopathogen to insect associate is accompanied by gene loss and intensified selection.</title>
        <authorList>
            <person name="Ward C.M."/>
            <person name="Onetto C.A."/>
            <person name="Borneman A.R."/>
        </authorList>
    </citation>
    <scope>NUCLEOTIDE SEQUENCE [LARGE SCALE GENOMIC DNA]</scope>
    <source>
        <strain evidence="5">AWRI1</strain>
        <tissue evidence="5">Single Adult Female</tissue>
    </source>
</reference>